<evidence type="ECO:0000256" key="2">
    <source>
        <dbReference type="ARBA" id="ARBA00022840"/>
    </source>
</evidence>
<dbReference type="InterPro" id="IPR027417">
    <property type="entry name" value="P-loop_NTPase"/>
</dbReference>
<sequence>MDPRDPQVPQSKSKTALHRRIVLATTNAVTSDYRACYQFRRNEPHAWTKIFGADKHHINKTVFGTEWSIMMVDEAHSARNLGYKYGALLRLRTLSKCAIALTATPANTKPLDFWNMGRMLGVPYFVSAEEGKECLKMESDMRRVQKVNRQMRSEQNTLLRAFNASKEGSKTINSTRTESEDTIIKWVSIIRAKWQGHVIRRSSQSVDYQGGYINGLPPFSEHVLQLTLYDAEYDHLEAVANEIEKGGKEAVGSVSLQLRLMTTRTASTFDHMSEIHPSY</sequence>
<dbReference type="InterPro" id="IPR038718">
    <property type="entry name" value="SNF2-like_sf"/>
</dbReference>
<dbReference type="SUPFAM" id="SSF52540">
    <property type="entry name" value="P-loop containing nucleoside triphosphate hydrolases"/>
    <property type="match status" value="1"/>
</dbReference>
<keyword evidence="2" id="KW-0067">ATP-binding</keyword>
<dbReference type="Proteomes" id="UP001212997">
    <property type="component" value="Unassembled WGS sequence"/>
</dbReference>
<reference evidence="4" key="1">
    <citation type="submission" date="2022-07" db="EMBL/GenBank/DDBJ databases">
        <title>Genome Sequence of Physisporinus lineatus.</title>
        <authorList>
            <person name="Buettner E."/>
        </authorList>
    </citation>
    <scope>NUCLEOTIDE SEQUENCE</scope>
    <source>
        <strain evidence="4">VT162</strain>
    </source>
</reference>
<evidence type="ECO:0000256" key="1">
    <source>
        <dbReference type="ARBA" id="ARBA00022741"/>
    </source>
</evidence>
<dbReference type="Pfam" id="PF00176">
    <property type="entry name" value="SNF2-rel_dom"/>
    <property type="match status" value="1"/>
</dbReference>
<protein>
    <recommendedName>
        <fullName evidence="3">SNF2 N-terminal domain-containing protein</fullName>
    </recommendedName>
</protein>
<gene>
    <name evidence="4" type="ORF">NLI96_g13291</name>
</gene>
<name>A0AAD5UT06_9APHY</name>
<proteinExistence type="predicted"/>
<dbReference type="AlphaFoldDB" id="A0AAD5UT06"/>
<feature type="domain" description="SNF2 N-terminal" evidence="3">
    <location>
        <begin position="13"/>
        <end position="164"/>
    </location>
</feature>
<evidence type="ECO:0000313" key="5">
    <source>
        <dbReference type="Proteomes" id="UP001212997"/>
    </source>
</evidence>
<organism evidence="4 5">
    <name type="scientific">Meripilus lineatus</name>
    <dbReference type="NCBI Taxonomy" id="2056292"/>
    <lineage>
        <taxon>Eukaryota</taxon>
        <taxon>Fungi</taxon>
        <taxon>Dikarya</taxon>
        <taxon>Basidiomycota</taxon>
        <taxon>Agaricomycotina</taxon>
        <taxon>Agaricomycetes</taxon>
        <taxon>Polyporales</taxon>
        <taxon>Meripilaceae</taxon>
        <taxon>Meripilus</taxon>
    </lineage>
</organism>
<evidence type="ECO:0000259" key="3">
    <source>
        <dbReference type="Pfam" id="PF00176"/>
    </source>
</evidence>
<keyword evidence="5" id="KW-1185">Reference proteome</keyword>
<keyword evidence="1" id="KW-0547">Nucleotide-binding</keyword>
<dbReference type="EMBL" id="JANAWD010001839">
    <property type="protein sequence ID" value="KAJ3472674.1"/>
    <property type="molecule type" value="Genomic_DNA"/>
</dbReference>
<accession>A0AAD5UT06</accession>
<dbReference type="InterPro" id="IPR000330">
    <property type="entry name" value="SNF2_N"/>
</dbReference>
<comment type="caution">
    <text evidence="4">The sequence shown here is derived from an EMBL/GenBank/DDBJ whole genome shotgun (WGS) entry which is preliminary data.</text>
</comment>
<dbReference type="Gene3D" id="3.40.50.10810">
    <property type="entry name" value="Tandem AAA-ATPase domain"/>
    <property type="match status" value="1"/>
</dbReference>
<evidence type="ECO:0000313" key="4">
    <source>
        <dbReference type="EMBL" id="KAJ3472674.1"/>
    </source>
</evidence>
<dbReference type="GO" id="GO:0005524">
    <property type="term" value="F:ATP binding"/>
    <property type="evidence" value="ECO:0007669"/>
    <property type="project" value="InterPro"/>
</dbReference>